<feature type="domain" description="WSC" evidence="2">
    <location>
        <begin position="23"/>
        <end position="111"/>
    </location>
</feature>
<evidence type="ECO:0000256" key="1">
    <source>
        <dbReference type="SAM" id="SignalP"/>
    </source>
</evidence>
<dbReference type="Pfam" id="PF01822">
    <property type="entry name" value="WSC"/>
    <property type="match status" value="1"/>
</dbReference>
<dbReference type="AlphaFoldDB" id="A0A5N5WH62"/>
<dbReference type="SMART" id="SM00321">
    <property type="entry name" value="WSC"/>
    <property type="match status" value="1"/>
</dbReference>
<name>A0A5N5WH62_9EURO</name>
<keyword evidence="4" id="KW-1185">Reference proteome</keyword>
<evidence type="ECO:0000313" key="4">
    <source>
        <dbReference type="Proteomes" id="UP000326565"/>
    </source>
</evidence>
<accession>A0A5N5WH62</accession>
<feature type="signal peptide" evidence="1">
    <location>
        <begin position="1"/>
        <end position="21"/>
    </location>
</feature>
<gene>
    <name evidence="3" type="ORF">BDV29DRAFT_163062</name>
</gene>
<keyword evidence="1" id="KW-0732">Signal</keyword>
<dbReference type="InterPro" id="IPR002889">
    <property type="entry name" value="WSC_carb-bd"/>
</dbReference>
<organism evidence="3 4">
    <name type="scientific">Aspergillus leporis</name>
    <dbReference type="NCBI Taxonomy" id="41062"/>
    <lineage>
        <taxon>Eukaryota</taxon>
        <taxon>Fungi</taxon>
        <taxon>Dikarya</taxon>
        <taxon>Ascomycota</taxon>
        <taxon>Pezizomycotina</taxon>
        <taxon>Eurotiomycetes</taxon>
        <taxon>Eurotiomycetidae</taxon>
        <taxon>Eurotiales</taxon>
        <taxon>Aspergillaceae</taxon>
        <taxon>Aspergillus</taxon>
        <taxon>Aspergillus subgen. Circumdati</taxon>
    </lineage>
</organism>
<protein>
    <recommendedName>
        <fullName evidence="2">WSC domain-containing protein</fullName>
    </recommendedName>
</protein>
<dbReference type="PROSITE" id="PS51212">
    <property type="entry name" value="WSC"/>
    <property type="match status" value="1"/>
</dbReference>
<proteinExistence type="predicted"/>
<dbReference type="Proteomes" id="UP000326565">
    <property type="component" value="Unassembled WGS sequence"/>
</dbReference>
<dbReference type="OrthoDB" id="2019572at2759"/>
<reference evidence="3 4" key="1">
    <citation type="submission" date="2019-04" db="EMBL/GenBank/DDBJ databases">
        <title>Friends and foes A comparative genomics study of 23 Aspergillus species from section Flavi.</title>
        <authorList>
            <consortium name="DOE Joint Genome Institute"/>
            <person name="Kjaerbolling I."/>
            <person name="Vesth T."/>
            <person name="Frisvad J.C."/>
            <person name="Nybo J.L."/>
            <person name="Theobald S."/>
            <person name="Kildgaard S."/>
            <person name="Isbrandt T."/>
            <person name="Kuo A."/>
            <person name="Sato A."/>
            <person name="Lyhne E.K."/>
            <person name="Kogle M.E."/>
            <person name="Wiebenga A."/>
            <person name="Kun R.S."/>
            <person name="Lubbers R.J."/>
            <person name="Makela M.R."/>
            <person name="Barry K."/>
            <person name="Chovatia M."/>
            <person name="Clum A."/>
            <person name="Daum C."/>
            <person name="Haridas S."/>
            <person name="He G."/>
            <person name="LaButti K."/>
            <person name="Lipzen A."/>
            <person name="Mondo S."/>
            <person name="Riley R."/>
            <person name="Salamov A."/>
            <person name="Simmons B.A."/>
            <person name="Magnuson J.K."/>
            <person name="Henrissat B."/>
            <person name="Mortensen U.H."/>
            <person name="Larsen T.O."/>
            <person name="Devries R.P."/>
            <person name="Grigoriev I.V."/>
            <person name="Machida M."/>
            <person name="Baker S.E."/>
            <person name="Andersen M.R."/>
        </authorList>
    </citation>
    <scope>NUCLEOTIDE SEQUENCE [LARGE SCALE GENOMIC DNA]</scope>
    <source>
        <strain evidence="3 4">CBS 151.66</strain>
    </source>
</reference>
<sequence length="232" mass="23053">MTRLITLSILSLLTFSPTIIAASSANTACYSDTGSLVSSRSSKFQSVALCQETCNDNKKSVSAVQGEKCFCGDTTPSTSANVSNDKCSTVCPGYPDNSCGGPNAWTVTSVSGAAHDEDNGIVTAPDDESDPFASLSVNPTMVKTATPTATGTKTAIPSGILTAPSGAVEPANALAPSASSSSLVTSARASVSASASTSPSVTPSNGGVSVRSGLAASVVGVVVVPVLASWFC</sequence>
<dbReference type="EMBL" id="ML732451">
    <property type="protein sequence ID" value="KAB8067738.1"/>
    <property type="molecule type" value="Genomic_DNA"/>
</dbReference>
<feature type="chain" id="PRO_5024994108" description="WSC domain-containing protein" evidence="1">
    <location>
        <begin position="22"/>
        <end position="232"/>
    </location>
</feature>
<evidence type="ECO:0000313" key="3">
    <source>
        <dbReference type="EMBL" id="KAB8067738.1"/>
    </source>
</evidence>
<evidence type="ECO:0000259" key="2">
    <source>
        <dbReference type="PROSITE" id="PS51212"/>
    </source>
</evidence>